<evidence type="ECO:0000256" key="3">
    <source>
        <dbReference type="ARBA" id="ARBA00022723"/>
    </source>
</evidence>
<dbReference type="PRINTS" id="PR01270">
    <property type="entry name" value="HDASUPER"/>
</dbReference>
<evidence type="ECO:0000256" key="5">
    <source>
        <dbReference type="ARBA" id="ARBA00022833"/>
    </source>
</evidence>
<dbReference type="SUPFAM" id="SSF52768">
    <property type="entry name" value="Arginase/deacetylase"/>
    <property type="match status" value="1"/>
</dbReference>
<dbReference type="InterPro" id="IPR037138">
    <property type="entry name" value="His_deacetylse_dom_sf"/>
</dbReference>
<evidence type="ECO:0000313" key="8">
    <source>
        <dbReference type="Proteomes" id="UP001215503"/>
    </source>
</evidence>
<organism evidence="7 8">
    <name type="scientific">Aquibaculum arenosum</name>
    <dbReference type="NCBI Taxonomy" id="3032591"/>
    <lineage>
        <taxon>Bacteria</taxon>
        <taxon>Pseudomonadati</taxon>
        <taxon>Pseudomonadota</taxon>
        <taxon>Alphaproteobacteria</taxon>
        <taxon>Rhodospirillales</taxon>
        <taxon>Rhodovibrionaceae</taxon>
        <taxon>Aquibaculum</taxon>
    </lineage>
</organism>
<reference evidence="7 8" key="1">
    <citation type="submission" date="2023-03" db="EMBL/GenBank/DDBJ databases">
        <title>Fodinicurvata sp. CAU 1616 isolated from sea sendiment.</title>
        <authorList>
            <person name="Kim W."/>
        </authorList>
    </citation>
    <scope>NUCLEOTIDE SEQUENCE [LARGE SCALE GENOMIC DNA]</scope>
    <source>
        <strain evidence="7 8">CAU 1616</strain>
    </source>
</reference>
<feature type="domain" description="Histone deacetylase" evidence="6">
    <location>
        <begin position="28"/>
        <end position="336"/>
    </location>
</feature>
<accession>A0ABT5YJC7</accession>
<dbReference type="Gene3D" id="3.40.800.20">
    <property type="entry name" value="Histone deacetylase domain"/>
    <property type="match status" value="1"/>
</dbReference>
<comment type="cofactor">
    <cofactor evidence="1">
        <name>Zn(2+)</name>
        <dbReference type="ChEBI" id="CHEBI:29105"/>
    </cofactor>
</comment>
<dbReference type="InterPro" id="IPR023801">
    <property type="entry name" value="His_deacetylse_dom"/>
</dbReference>
<dbReference type="RefSeq" id="WP_275820034.1">
    <property type="nucleotide sequence ID" value="NZ_JARHUD010000002.1"/>
</dbReference>
<protein>
    <submittedName>
        <fullName evidence="7">Histone deacetylase family protein</fullName>
    </submittedName>
</protein>
<comment type="caution">
    <text evidence="7">The sequence shown here is derived from an EMBL/GenBank/DDBJ whole genome shotgun (WGS) entry which is preliminary data.</text>
</comment>
<sequence length="343" mass="37467">MLTVYSDDHRLQDGKAELVDGKLQPCFEMPRRADMVLDRVKTVGLGEVVEPKNFGKEPILRVHAENFVTFLETAWDEWSALGRSHDALPLNWSVRGMQNREPEVIDGKLSYFSFDAGTPVTAGTWRAATASVNVALTGLEAVLGGARSAFSLCRPPGHHAAAEYYGGYCFLNNAAIAAQAWRDRGAGRVAILDVDYHHGNGTQSIFYERADVFFTSIHGDPRQEFPYFLGYAEETGSGPGEGANANFPLRWGSGFDLWSEALDQACKAITAQGADALVISLGVDTFKEDPISQFRLESEDYFRIGERIAKLGLPTLFVMEGGYAVEAIGINAVNVLTAFEQAA</sequence>
<keyword evidence="4" id="KW-0378">Hydrolase</keyword>
<evidence type="ECO:0000256" key="4">
    <source>
        <dbReference type="ARBA" id="ARBA00022801"/>
    </source>
</evidence>
<dbReference type="InterPro" id="IPR023696">
    <property type="entry name" value="Ureohydrolase_dom_sf"/>
</dbReference>
<gene>
    <name evidence="7" type="ORF">P2G67_03405</name>
</gene>
<proteinExistence type="inferred from homology"/>
<dbReference type="Pfam" id="PF00850">
    <property type="entry name" value="Hist_deacetyl"/>
    <property type="match status" value="1"/>
</dbReference>
<dbReference type="CDD" id="cd10001">
    <property type="entry name" value="HDAC_classII_APAH"/>
    <property type="match status" value="1"/>
</dbReference>
<dbReference type="Proteomes" id="UP001215503">
    <property type="component" value="Unassembled WGS sequence"/>
</dbReference>
<keyword evidence="8" id="KW-1185">Reference proteome</keyword>
<evidence type="ECO:0000313" key="7">
    <source>
        <dbReference type="EMBL" id="MDF2095017.1"/>
    </source>
</evidence>
<dbReference type="EMBL" id="JARHUD010000002">
    <property type="protein sequence ID" value="MDF2095017.1"/>
    <property type="molecule type" value="Genomic_DNA"/>
</dbReference>
<dbReference type="InterPro" id="IPR000286">
    <property type="entry name" value="HDACs"/>
</dbReference>
<evidence type="ECO:0000256" key="2">
    <source>
        <dbReference type="ARBA" id="ARBA00005947"/>
    </source>
</evidence>
<dbReference type="PANTHER" id="PTHR10625:SF17">
    <property type="entry name" value="HISTONE DEACETYLASE 8"/>
    <property type="match status" value="1"/>
</dbReference>
<keyword evidence="5" id="KW-0862">Zinc</keyword>
<name>A0ABT5YJC7_9PROT</name>
<dbReference type="PANTHER" id="PTHR10625">
    <property type="entry name" value="HISTONE DEACETYLASE HDAC1-RELATED"/>
    <property type="match status" value="1"/>
</dbReference>
<comment type="similarity">
    <text evidence="2">Belongs to the histone deacetylase family.</text>
</comment>
<evidence type="ECO:0000259" key="6">
    <source>
        <dbReference type="Pfam" id="PF00850"/>
    </source>
</evidence>
<evidence type="ECO:0000256" key="1">
    <source>
        <dbReference type="ARBA" id="ARBA00001947"/>
    </source>
</evidence>
<keyword evidence="3" id="KW-0479">Metal-binding</keyword>